<proteinExistence type="predicted"/>
<reference evidence="2 3" key="1">
    <citation type="submission" date="2018-06" db="EMBL/GenBank/DDBJ databases">
        <title>Complete genome of Desulfovibrio marinus P48SEP.</title>
        <authorList>
            <person name="Crispim J.S."/>
            <person name="Vidigal P.M.P."/>
            <person name="Silva L.C.F."/>
            <person name="Araujo L.C."/>
            <person name="Laguardia C.N."/>
            <person name="Dias R.S."/>
            <person name="Sousa M.P."/>
            <person name="Paula S.O."/>
            <person name="Silva C."/>
        </authorList>
    </citation>
    <scope>NUCLEOTIDE SEQUENCE [LARGE SCALE GENOMIC DNA]</scope>
    <source>
        <strain evidence="2 3">P48SEP</strain>
    </source>
</reference>
<feature type="domain" description="FAD-binding PCMH-type" evidence="1">
    <location>
        <begin position="1"/>
        <end position="86"/>
    </location>
</feature>
<dbReference type="PROSITE" id="PS51387">
    <property type="entry name" value="FAD_PCMH"/>
    <property type="match status" value="1"/>
</dbReference>
<dbReference type="SUPFAM" id="SSF56176">
    <property type="entry name" value="FAD-binding/transporter-associated domain-like"/>
    <property type="match status" value="1"/>
</dbReference>
<gene>
    <name evidence="2" type="ORF">DQK91_22705</name>
</gene>
<dbReference type="InterPro" id="IPR036318">
    <property type="entry name" value="FAD-bd_PCMH-like_sf"/>
</dbReference>
<sequence>MDRFTNILAIERDNCIVSVEPGVVVQYLQATVDRSGQMYPPGPDSVAFASIGGSIATNAGSISAGKDGVTKKYVMGLEVVVPTGES</sequence>
<accession>A0A6P1ZB90</accession>
<evidence type="ECO:0000313" key="3">
    <source>
        <dbReference type="Proteomes" id="UP000434052"/>
    </source>
</evidence>
<dbReference type="EMBL" id="QMIF01000189">
    <property type="protein sequence ID" value="TVM27280.1"/>
    <property type="molecule type" value="Genomic_DNA"/>
</dbReference>
<dbReference type="InterPro" id="IPR016169">
    <property type="entry name" value="FAD-bd_PCMH_sub2"/>
</dbReference>
<dbReference type="PANTHER" id="PTHR42934">
    <property type="entry name" value="GLYCOLATE OXIDASE SUBUNIT GLCD"/>
    <property type="match status" value="1"/>
</dbReference>
<comment type="caution">
    <text evidence="2">The sequence shown here is derived from an EMBL/GenBank/DDBJ whole genome shotgun (WGS) entry which is preliminary data.</text>
</comment>
<dbReference type="Proteomes" id="UP000434052">
    <property type="component" value="Unassembled WGS sequence"/>
</dbReference>
<feature type="non-terminal residue" evidence="2">
    <location>
        <position position="86"/>
    </location>
</feature>
<dbReference type="PANTHER" id="PTHR42934:SF2">
    <property type="entry name" value="GLYCOLATE OXIDASE SUBUNIT GLCD"/>
    <property type="match status" value="1"/>
</dbReference>
<name>A0A6P1ZB90_9BACT</name>
<dbReference type="GO" id="GO:0071949">
    <property type="term" value="F:FAD binding"/>
    <property type="evidence" value="ECO:0007669"/>
    <property type="project" value="InterPro"/>
</dbReference>
<dbReference type="InterPro" id="IPR016166">
    <property type="entry name" value="FAD-bd_PCMH"/>
</dbReference>
<dbReference type="InterPro" id="IPR051914">
    <property type="entry name" value="FAD-linked_OxidoTrans_Type4"/>
</dbReference>
<dbReference type="Gene3D" id="3.30.465.10">
    <property type="match status" value="1"/>
</dbReference>
<dbReference type="OrthoDB" id="9767256at2"/>
<evidence type="ECO:0000259" key="1">
    <source>
        <dbReference type="PROSITE" id="PS51387"/>
    </source>
</evidence>
<protein>
    <recommendedName>
        <fullName evidence="1">FAD-binding PCMH-type domain-containing protein</fullName>
    </recommendedName>
</protein>
<organism evidence="2 3">
    <name type="scientific">Oceanidesulfovibrio marinus</name>
    <dbReference type="NCBI Taxonomy" id="370038"/>
    <lineage>
        <taxon>Bacteria</taxon>
        <taxon>Pseudomonadati</taxon>
        <taxon>Thermodesulfobacteriota</taxon>
        <taxon>Desulfovibrionia</taxon>
        <taxon>Desulfovibrionales</taxon>
        <taxon>Desulfovibrionaceae</taxon>
        <taxon>Oceanidesulfovibrio</taxon>
    </lineage>
</organism>
<evidence type="ECO:0000313" key="2">
    <source>
        <dbReference type="EMBL" id="TVM27280.1"/>
    </source>
</evidence>
<dbReference type="InterPro" id="IPR006094">
    <property type="entry name" value="Oxid_FAD_bind_N"/>
</dbReference>
<dbReference type="Pfam" id="PF01565">
    <property type="entry name" value="FAD_binding_4"/>
    <property type="match status" value="1"/>
</dbReference>
<dbReference type="AlphaFoldDB" id="A0A6P1ZB90"/>